<dbReference type="PANTHER" id="PTHR19268">
    <property type="entry name" value="G PROTEIN-COUPLED RECEPTOR"/>
    <property type="match status" value="1"/>
</dbReference>
<dbReference type="GeneID" id="111109373"/>
<evidence type="ECO:0000256" key="9">
    <source>
        <dbReference type="ARBA" id="ARBA00023180"/>
    </source>
</evidence>
<reference evidence="14 15" key="1">
    <citation type="submission" date="2025-04" db="UniProtKB">
        <authorList>
            <consortium name="RefSeq"/>
        </authorList>
    </citation>
    <scope>IDENTIFICATION</scope>
    <source>
        <tissue evidence="14 15">Whole sample</tissue>
    </source>
</reference>
<evidence type="ECO:0000256" key="11">
    <source>
        <dbReference type="SAM" id="Phobius"/>
    </source>
</evidence>
<feature type="transmembrane region" description="Helical" evidence="11">
    <location>
        <begin position="154"/>
        <end position="176"/>
    </location>
</feature>
<dbReference type="InterPro" id="IPR051509">
    <property type="entry name" value="GPCR_Orphan/Phoenixin"/>
</dbReference>
<evidence type="ECO:0000256" key="3">
    <source>
        <dbReference type="ARBA" id="ARBA00022692"/>
    </source>
</evidence>
<proteinExistence type="predicted"/>
<accession>A0A8B8BEF1</accession>
<evidence type="ECO:0000256" key="1">
    <source>
        <dbReference type="ARBA" id="ARBA00004651"/>
    </source>
</evidence>
<keyword evidence="10" id="KW-0807">Transducer</keyword>
<keyword evidence="8 14" id="KW-0675">Receptor</keyword>
<evidence type="ECO:0000259" key="12">
    <source>
        <dbReference type="PROSITE" id="PS50262"/>
    </source>
</evidence>
<feature type="transmembrane region" description="Helical" evidence="11">
    <location>
        <begin position="117"/>
        <end position="142"/>
    </location>
</feature>
<name>A0A8B8BEF1_CRAVI</name>
<keyword evidence="6 11" id="KW-0472">Membrane</keyword>
<dbReference type="Proteomes" id="UP000694844">
    <property type="component" value="Chromosome 8"/>
</dbReference>
<evidence type="ECO:0000256" key="4">
    <source>
        <dbReference type="ARBA" id="ARBA00022989"/>
    </source>
</evidence>
<dbReference type="GO" id="GO:0004930">
    <property type="term" value="F:G protein-coupled receptor activity"/>
    <property type="evidence" value="ECO:0007669"/>
    <property type="project" value="UniProtKB-KW"/>
</dbReference>
<dbReference type="InterPro" id="IPR017452">
    <property type="entry name" value="GPCR_Rhodpsn_7TM"/>
</dbReference>
<feature type="transmembrane region" description="Helical" evidence="11">
    <location>
        <begin position="197"/>
        <end position="217"/>
    </location>
</feature>
<evidence type="ECO:0000313" key="15">
    <source>
        <dbReference type="RefSeq" id="XP_022302622.1"/>
    </source>
</evidence>
<dbReference type="OrthoDB" id="6129346at2759"/>
<evidence type="ECO:0000256" key="2">
    <source>
        <dbReference type="ARBA" id="ARBA00022475"/>
    </source>
</evidence>
<keyword evidence="3 11" id="KW-0812">Transmembrane</keyword>
<protein>
    <submittedName>
        <fullName evidence="14 15">Probable G protein-coupled receptor 85</fullName>
    </submittedName>
</protein>
<dbReference type="PROSITE" id="PS50262">
    <property type="entry name" value="G_PROTEIN_RECEP_F1_2"/>
    <property type="match status" value="1"/>
</dbReference>
<organism evidence="13 14">
    <name type="scientific">Crassostrea virginica</name>
    <name type="common">Eastern oyster</name>
    <dbReference type="NCBI Taxonomy" id="6565"/>
    <lineage>
        <taxon>Eukaryota</taxon>
        <taxon>Metazoa</taxon>
        <taxon>Spiralia</taxon>
        <taxon>Lophotrochozoa</taxon>
        <taxon>Mollusca</taxon>
        <taxon>Bivalvia</taxon>
        <taxon>Autobranchia</taxon>
        <taxon>Pteriomorphia</taxon>
        <taxon>Ostreida</taxon>
        <taxon>Ostreoidea</taxon>
        <taxon>Ostreidae</taxon>
        <taxon>Crassostrea</taxon>
    </lineage>
</organism>
<feature type="transmembrane region" description="Helical" evidence="11">
    <location>
        <begin position="338"/>
        <end position="362"/>
    </location>
</feature>
<evidence type="ECO:0000256" key="10">
    <source>
        <dbReference type="ARBA" id="ARBA00023224"/>
    </source>
</evidence>
<keyword evidence="7" id="KW-1015">Disulfide bond</keyword>
<feature type="domain" description="G-protein coupled receptors family 1 profile" evidence="12">
    <location>
        <begin position="96"/>
        <end position="390"/>
    </location>
</feature>
<dbReference type="RefSeq" id="XP_022301159.1">
    <property type="nucleotide sequence ID" value="XM_022445451.1"/>
</dbReference>
<sequence length="413" mass="47503">MFPNKSRDQCPCHEDTLVNNYVIRSKIMRFCIFHSFSGWIFLDNVTHPQNLTSSVHVTLNIAKGVKPFKFVHCSDTMDSVLYVTLLFFILLLGSVGNFVVVATIARNTTFNRAPFFFLLNLSISDLCRCLFCVPFVIASVIQDVGWIHGEVSCTAIAFTNFFFVFNSFITLMIIAIDRYISVSYPYIHKRWLHGPTSLVLVAIGWLLSALVSLPPVFGNGSYTFVEEEHQCTFQHTSYKHNDTFGFLLVLTAVQFGSFFIYGRIFIFLRDHRRMKPLENPPAMSSNWTMAGPGLRNVFPIAWTGVPLHPIPTITQNLSNASGQINHIRQRKNEHLTRLFFALTLCVYLLWSLYSVQSFILIFSDVTIPMTMRRVTTVTTFLQVCVSPVTFIFHFRKILTNNVRSFRRRRKFFC</sequence>
<feature type="transmembrane region" description="Helical" evidence="11">
    <location>
        <begin position="374"/>
        <end position="394"/>
    </location>
</feature>
<evidence type="ECO:0000256" key="6">
    <source>
        <dbReference type="ARBA" id="ARBA00023136"/>
    </source>
</evidence>
<evidence type="ECO:0000256" key="7">
    <source>
        <dbReference type="ARBA" id="ARBA00023157"/>
    </source>
</evidence>
<dbReference type="KEGG" id="cvn:111109373"/>
<keyword evidence="2" id="KW-1003">Cell membrane</keyword>
<gene>
    <name evidence="14" type="primary">LOC111109373</name>
    <name evidence="15" type="synonym">LOC111110420</name>
</gene>
<dbReference type="GO" id="GO:0005886">
    <property type="term" value="C:plasma membrane"/>
    <property type="evidence" value="ECO:0007669"/>
    <property type="project" value="UniProtKB-SubCell"/>
</dbReference>
<dbReference type="KEGG" id="cvn:111110420"/>
<dbReference type="Gene3D" id="1.20.1070.10">
    <property type="entry name" value="Rhodopsin 7-helix transmembrane proteins"/>
    <property type="match status" value="1"/>
</dbReference>
<evidence type="ECO:0000256" key="5">
    <source>
        <dbReference type="ARBA" id="ARBA00023040"/>
    </source>
</evidence>
<keyword evidence="9" id="KW-0325">Glycoprotein</keyword>
<dbReference type="PRINTS" id="PR00237">
    <property type="entry name" value="GPCRRHODOPSN"/>
</dbReference>
<dbReference type="AlphaFoldDB" id="A0A8B8BEF1"/>
<dbReference type="InterPro" id="IPR000276">
    <property type="entry name" value="GPCR_Rhodpsn"/>
</dbReference>
<evidence type="ECO:0000313" key="13">
    <source>
        <dbReference type="Proteomes" id="UP000694844"/>
    </source>
</evidence>
<dbReference type="SUPFAM" id="SSF81321">
    <property type="entry name" value="Family A G protein-coupled receptor-like"/>
    <property type="match status" value="1"/>
</dbReference>
<dbReference type="RefSeq" id="XP_022302622.1">
    <property type="nucleotide sequence ID" value="XM_022446914.1"/>
</dbReference>
<dbReference type="PANTHER" id="PTHR19268:SF2">
    <property type="entry name" value="G-PROTEIN COUPLED RECEPTORS FAMILY 1 PROFILE DOMAIN-CONTAINING PROTEIN"/>
    <property type="match status" value="1"/>
</dbReference>
<keyword evidence="5" id="KW-0297">G-protein coupled receptor</keyword>
<feature type="transmembrane region" description="Helical" evidence="11">
    <location>
        <begin position="244"/>
        <end position="268"/>
    </location>
</feature>
<evidence type="ECO:0000313" key="14">
    <source>
        <dbReference type="RefSeq" id="XP_022301159.1"/>
    </source>
</evidence>
<feature type="transmembrane region" description="Helical" evidence="11">
    <location>
        <begin position="80"/>
        <end position="105"/>
    </location>
</feature>
<keyword evidence="13" id="KW-1185">Reference proteome</keyword>
<dbReference type="Pfam" id="PF00001">
    <property type="entry name" value="7tm_1"/>
    <property type="match status" value="1"/>
</dbReference>
<keyword evidence="4 11" id="KW-1133">Transmembrane helix</keyword>
<evidence type="ECO:0000256" key="8">
    <source>
        <dbReference type="ARBA" id="ARBA00023170"/>
    </source>
</evidence>
<comment type="subcellular location">
    <subcellularLocation>
        <location evidence="1">Cell membrane</location>
        <topology evidence="1">Multi-pass membrane protein</topology>
    </subcellularLocation>
</comment>